<proteinExistence type="predicted"/>
<dbReference type="AlphaFoldDB" id="A0A5C4NHM0"/>
<evidence type="ECO:0008006" key="3">
    <source>
        <dbReference type="Google" id="ProtNLM"/>
    </source>
</evidence>
<evidence type="ECO:0000313" key="2">
    <source>
        <dbReference type="Proteomes" id="UP000305709"/>
    </source>
</evidence>
<reference evidence="1 2" key="1">
    <citation type="submission" date="2019-06" db="EMBL/GenBank/DDBJ databases">
        <authorList>
            <person name="Jiang L."/>
        </authorList>
    </citation>
    <scope>NUCLEOTIDE SEQUENCE [LARGE SCALE GENOMIC DNA]</scope>
    <source>
        <strain evidence="1 2">YIM 48858</strain>
    </source>
</reference>
<sequence length="196" mass="21776">MARRPLDDAPEVEVLSRSELRAWLAANHRQPGGVWLVTHKRSGGDRYLPYEDIVQECLAHGWIDSLARARDEHRSMLWISPRKPGSNWSRVNKAHVERLEAQDLMAEAGRAAVERAKADGTWTALDGVEALDVPPDLAAALEGDLRVVWDGWPRSVRRGALEILLNAKRPATRAAKVAAIAEAATKGERPFQWGRA</sequence>
<protein>
    <recommendedName>
        <fullName evidence="3">YdeI/OmpD-associated family protein</fullName>
    </recommendedName>
</protein>
<dbReference type="Proteomes" id="UP000305709">
    <property type="component" value="Unassembled WGS sequence"/>
</dbReference>
<comment type="caution">
    <text evidence="1">The sequence shown here is derived from an EMBL/GenBank/DDBJ whole genome shotgun (WGS) entry which is preliminary data.</text>
</comment>
<keyword evidence="2" id="KW-1185">Reference proteome</keyword>
<evidence type="ECO:0000313" key="1">
    <source>
        <dbReference type="EMBL" id="TNC72948.1"/>
    </source>
</evidence>
<organism evidence="1 2">
    <name type="scientific">Rubellimicrobium roseum</name>
    <dbReference type="NCBI Taxonomy" id="687525"/>
    <lineage>
        <taxon>Bacteria</taxon>
        <taxon>Pseudomonadati</taxon>
        <taxon>Pseudomonadota</taxon>
        <taxon>Alphaproteobacteria</taxon>
        <taxon>Rhodobacterales</taxon>
        <taxon>Roseobacteraceae</taxon>
        <taxon>Rubellimicrobium</taxon>
    </lineage>
</organism>
<dbReference type="OrthoDB" id="9796999at2"/>
<name>A0A5C4NHM0_9RHOB</name>
<accession>A0A5C4NHM0</accession>
<dbReference type="RefSeq" id="WP_139080827.1">
    <property type="nucleotide sequence ID" value="NZ_VDFV01000005.1"/>
</dbReference>
<dbReference type="EMBL" id="VDFV01000005">
    <property type="protein sequence ID" value="TNC72948.1"/>
    <property type="molecule type" value="Genomic_DNA"/>
</dbReference>
<dbReference type="Pfam" id="PF13376">
    <property type="entry name" value="OmdA"/>
    <property type="match status" value="1"/>
</dbReference>
<gene>
    <name evidence="1" type="ORF">FHG71_06500</name>
</gene>